<proteinExistence type="inferred from homology"/>
<dbReference type="GO" id="GO:0009225">
    <property type="term" value="P:nucleotide-sugar metabolic process"/>
    <property type="evidence" value="ECO:0007669"/>
    <property type="project" value="TreeGrafter"/>
</dbReference>
<feature type="domain" description="PARG catalytic Macro" evidence="6">
    <location>
        <begin position="300"/>
        <end position="503"/>
    </location>
</feature>
<evidence type="ECO:0000256" key="5">
    <source>
        <dbReference type="SAM" id="MobiDB-lite"/>
    </source>
</evidence>
<dbReference type="PANTHER" id="PTHR12837">
    <property type="entry name" value="POLY ADP-RIBOSE GLYCOHYDROLASE"/>
    <property type="match status" value="1"/>
</dbReference>
<evidence type="ECO:0000259" key="6">
    <source>
        <dbReference type="Pfam" id="PF05028"/>
    </source>
</evidence>
<keyword evidence="3" id="KW-0378">Hydrolase</keyword>
<evidence type="ECO:0000259" key="7">
    <source>
        <dbReference type="Pfam" id="PF20811"/>
    </source>
</evidence>
<organism evidence="8 9">
    <name type="scientific">Polypterus senegalus</name>
    <name type="common">Senegal bichir</name>
    <dbReference type="NCBI Taxonomy" id="55291"/>
    <lineage>
        <taxon>Eukaryota</taxon>
        <taxon>Metazoa</taxon>
        <taxon>Chordata</taxon>
        <taxon>Craniata</taxon>
        <taxon>Vertebrata</taxon>
        <taxon>Euteleostomi</taxon>
        <taxon>Actinopterygii</taxon>
        <taxon>Polypteriformes</taxon>
        <taxon>Polypteridae</taxon>
        <taxon>Polypterus</taxon>
    </lineage>
</organism>
<feature type="compositionally biased region" description="Low complexity" evidence="5">
    <location>
        <begin position="28"/>
        <end position="45"/>
    </location>
</feature>
<gene>
    <name evidence="8" type="primary">Parg</name>
    <name evidence="8" type="ORF">GTO96_0004132</name>
</gene>
<dbReference type="GO" id="GO:1990966">
    <property type="term" value="P:ATP generation from poly-ADP-D-ribose"/>
    <property type="evidence" value="ECO:0007669"/>
    <property type="project" value="TreeGrafter"/>
</dbReference>
<comment type="similarity">
    <text evidence="1">Belongs to the poly(ADP-ribose) glycohydrolase family.</text>
</comment>
<feature type="active site" evidence="4">
    <location>
        <position position="348"/>
    </location>
</feature>
<evidence type="ECO:0000256" key="4">
    <source>
        <dbReference type="PIRSR" id="PIRSR607724-1"/>
    </source>
</evidence>
<name>A0A8X7XGY1_POLSE</name>
<dbReference type="AlphaFoldDB" id="A0A8X7XGY1"/>
<feature type="active site" evidence="4">
    <location>
        <position position="349"/>
    </location>
</feature>
<dbReference type="GO" id="GO:0004649">
    <property type="term" value="F:poly(ADP-ribose) glycohydrolase activity"/>
    <property type="evidence" value="ECO:0007669"/>
    <property type="project" value="UniProtKB-EC"/>
</dbReference>
<dbReference type="InterPro" id="IPR046372">
    <property type="entry name" value="PARG_cat_C"/>
</dbReference>
<keyword evidence="9" id="KW-1185">Reference proteome</keyword>
<protein>
    <recommendedName>
        <fullName evidence="2">poly(ADP-ribose) glycohydrolase</fullName>
        <ecNumber evidence="2">3.2.1.143</ecNumber>
    </recommendedName>
</protein>
<reference evidence="8 9" key="1">
    <citation type="journal article" date="2021" name="Cell">
        <title>Tracing the genetic footprints of vertebrate landing in non-teleost ray-finned fishes.</title>
        <authorList>
            <person name="Bi X."/>
            <person name="Wang K."/>
            <person name="Yang L."/>
            <person name="Pan H."/>
            <person name="Jiang H."/>
            <person name="Wei Q."/>
            <person name="Fang M."/>
            <person name="Yu H."/>
            <person name="Zhu C."/>
            <person name="Cai Y."/>
            <person name="He Y."/>
            <person name="Gan X."/>
            <person name="Zeng H."/>
            <person name="Yu D."/>
            <person name="Zhu Y."/>
            <person name="Jiang H."/>
            <person name="Qiu Q."/>
            <person name="Yang H."/>
            <person name="Zhang Y.E."/>
            <person name="Wang W."/>
            <person name="Zhu M."/>
            <person name="He S."/>
            <person name="Zhang G."/>
        </authorList>
    </citation>
    <scope>NUCLEOTIDE SEQUENCE [LARGE SCALE GENOMIC DNA]</scope>
    <source>
        <strain evidence="8">Bchr_013</strain>
    </source>
</reference>
<comment type="caution">
    <text evidence="8">The sequence shown here is derived from an EMBL/GenBank/DDBJ whole genome shotgun (WGS) entry which is preliminary data.</text>
</comment>
<evidence type="ECO:0000313" key="8">
    <source>
        <dbReference type="EMBL" id="KAG2468945.1"/>
    </source>
</evidence>
<feature type="compositionally biased region" description="Polar residues" evidence="5">
    <location>
        <begin position="1"/>
        <end position="16"/>
    </location>
</feature>
<dbReference type="GO" id="GO:0005634">
    <property type="term" value="C:nucleus"/>
    <property type="evidence" value="ECO:0007669"/>
    <property type="project" value="TreeGrafter"/>
</dbReference>
<dbReference type="GO" id="GO:0005975">
    <property type="term" value="P:carbohydrate metabolic process"/>
    <property type="evidence" value="ECO:0007669"/>
    <property type="project" value="InterPro"/>
</dbReference>
<accession>A0A8X7XGY1</accession>
<feature type="active site" evidence="4">
    <location>
        <position position="330"/>
    </location>
</feature>
<dbReference type="Pfam" id="PF05028">
    <property type="entry name" value="PARG_cat_C"/>
    <property type="match status" value="1"/>
</dbReference>
<dbReference type="PANTHER" id="PTHR12837:SF9">
    <property type="entry name" value="POLY(ADP-RIBOSE) GLYCOHYDROLASE"/>
    <property type="match status" value="1"/>
</dbReference>
<evidence type="ECO:0000256" key="2">
    <source>
        <dbReference type="ARBA" id="ARBA00012255"/>
    </source>
</evidence>
<sequence length="585" mass="66327">MSSIKNQKNDSSQMKQILSPDAGSPEAGSSAPVHNSSPSSPSGESKGADNERSRPLCQPPTRSISREPEQSPSVFGGKNIAVGMEKFRRAPECSMELDSLEFGPKHTVLIDIKAFKTCQTLEPVSGQDMWNTDYVKMPYSEKNIVIESGLEVIKSYNMKYKDEWHFDALHMFFSKMDDGEKKEHFRVIEGMANLAMRLPEICPKPIPLLKTGEDRIITLSHEQIACLLANAFFCTFPHRNSKQSEFKNYPDINFNRMFAERSEQKREKLMTILHYFRTVLDKMPKGLVTFERRHLKDKIDWRSAKLGVTDLHVSAEGTIEKDGAGMLQVDFACAMVGGGVLGSGLVQEEIRFLINPELIVSRLFTEKLQDCDCLRVTGTHQFSKYEGYSNSFKWKGTRPLPENAKRDKWMRLYTEIVLIDAIKFKERQQQFRMDFINRELNKAYCGFCENYIPEDYCTAIATGNWGCGAFNGDPRLKALIQIMAASKAKRQLAYFTFGDQQLAKDIRDMHNFLSKQNISVASVPKPAVGKDKKNQTGRKVKHLLRGRNATLDSDWAHLNRRETPSQVTVQAGESPLLHCALSAHI</sequence>
<evidence type="ECO:0000256" key="3">
    <source>
        <dbReference type="ARBA" id="ARBA00022801"/>
    </source>
</evidence>
<feature type="region of interest" description="Disordered" evidence="5">
    <location>
        <begin position="1"/>
        <end position="78"/>
    </location>
</feature>
<dbReference type="Proteomes" id="UP000886611">
    <property type="component" value="Unassembled WGS sequence"/>
</dbReference>
<dbReference type="GO" id="GO:0006282">
    <property type="term" value="P:regulation of DNA repair"/>
    <property type="evidence" value="ECO:0007669"/>
    <property type="project" value="InterPro"/>
</dbReference>
<dbReference type="EC" id="3.2.1.143" evidence="2"/>
<dbReference type="GO" id="GO:0005737">
    <property type="term" value="C:cytoplasm"/>
    <property type="evidence" value="ECO:0007669"/>
    <property type="project" value="TreeGrafter"/>
</dbReference>
<feature type="non-terminal residue" evidence="8">
    <location>
        <position position="1"/>
    </location>
</feature>
<evidence type="ECO:0000313" key="9">
    <source>
        <dbReference type="Proteomes" id="UP000886611"/>
    </source>
</evidence>
<evidence type="ECO:0000256" key="1">
    <source>
        <dbReference type="ARBA" id="ARBA00009545"/>
    </source>
</evidence>
<dbReference type="InterPro" id="IPR007724">
    <property type="entry name" value="Poly_GlycHdrlase"/>
</dbReference>
<dbReference type="InterPro" id="IPR048362">
    <property type="entry name" value="PARG_helical"/>
</dbReference>
<feature type="non-terminal residue" evidence="8">
    <location>
        <position position="585"/>
    </location>
</feature>
<dbReference type="Pfam" id="PF20811">
    <property type="entry name" value="PARG_cat_N"/>
    <property type="match status" value="1"/>
</dbReference>
<feature type="domain" description="PARG helical" evidence="7">
    <location>
        <begin position="179"/>
        <end position="292"/>
    </location>
</feature>
<dbReference type="EMBL" id="JAATIS010000220">
    <property type="protein sequence ID" value="KAG2468945.1"/>
    <property type="molecule type" value="Genomic_DNA"/>
</dbReference>